<keyword evidence="4" id="KW-0804">Transcription</keyword>
<dbReference type="Gene3D" id="2.60.40.1490">
    <property type="entry name" value="Histone chaperone ASF1-like"/>
    <property type="match status" value="1"/>
</dbReference>
<dbReference type="GO" id="GO:0006335">
    <property type="term" value="P:DNA replication-dependent chromatin assembly"/>
    <property type="evidence" value="ECO:0007669"/>
    <property type="project" value="TreeGrafter"/>
</dbReference>
<keyword evidence="3" id="KW-0805">Transcription regulation</keyword>
<evidence type="ECO:0000256" key="8">
    <source>
        <dbReference type="SAM" id="MobiDB-lite"/>
    </source>
</evidence>
<keyword evidence="5" id="KW-0143">Chaperone</keyword>
<evidence type="ECO:0000256" key="2">
    <source>
        <dbReference type="ARBA" id="ARBA00006051"/>
    </source>
</evidence>
<organism evidence="9 10">
    <name type="scientific">Furculomyces boomerangus</name>
    <dbReference type="NCBI Taxonomy" id="61424"/>
    <lineage>
        <taxon>Eukaryota</taxon>
        <taxon>Fungi</taxon>
        <taxon>Fungi incertae sedis</taxon>
        <taxon>Zoopagomycota</taxon>
        <taxon>Kickxellomycotina</taxon>
        <taxon>Harpellomycetes</taxon>
        <taxon>Harpellales</taxon>
        <taxon>Harpellaceae</taxon>
        <taxon>Furculomyces</taxon>
    </lineage>
</organism>
<gene>
    <name evidence="9" type="ORF">BB559_004333</name>
</gene>
<feature type="compositionally biased region" description="Acidic residues" evidence="8">
    <location>
        <begin position="195"/>
        <end position="258"/>
    </location>
</feature>
<dbReference type="SUPFAM" id="SSF101546">
    <property type="entry name" value="ASF1-like"/>
    <property type="match status" value="1"/>
</dbReference>
<dbReference type="AlphaFoldDB" id="A0A2T9YFD5"/>
<dbReference type="GO" id="GO:0042393">
    <property type="term" value="F:histone binding"/>
    <property type="evidence" value="ECO:0007669"/>
    <property type="project" value="TreeGrafter"/>
</dbReference>
<comment type="subcellular location">
    <subcellularLocation>
        <location evidence="1">Nucleus</location>
    </subcellularLocation>
</comment>
<evidence type="ECO:0000256" key="5">
    <source>
        <dbReference type="ARBA" id="ARBA00023186"/>
    </source>
</evidence>
<feature type="compositionally biased region" description="Acidic residues" evidence="8">
    <location>
        <begin position="294"/>
        <end position="316"/>
    </location>
</feature>
<evidence type="ECO:0000313" key="9">
    <source>
        <dbReference type="EMBL" id="PVU91046.1"/>
    </source>
</evidence>
<evidence type="ECO:0000256" key="7">
    <source>
        <dbReference type="ARBA" id="ARBA00032776"/>
    </source>
</evidence>
<evidence type="ECO:0000256" key="6">
    <source>
        <dbReference type="ARBA" id="ARBA00023242"/>
    </source>
</evidence>
<dbReference type="FunFam" id="2.60.40.1490:FF:000001">
    <property type="entry name" value="Histone chaperone ASF1"/>
    <property type="match status" value="1"/>
</dbReference>
<feature type="compositionally biased region" description="Polar residues" evidence="8">
    <location>
        <begin position="264"/>
        <end position="275"/>
    </location>
</feature>
<dbReference type="InterPro" id="IPR036747">
    <property type="entry name" value="ASF1-like_sf"/>
</dbReference>
<feature type="compositionally biased region" description="Polar residues" evidence="8">
    <location>
        <begin position="317"/>
        <end position="329"/>
    </location>
</feature>
<dbReference type="Proteomes" id="UP000245699">
    <property type="component" value="Unassembled WGS sequence"/>
</dbReference>
<name>A0A2T9YFD5_9FUNG</name>
<proteinExistence type="inferred from homology"/>
<dbReference type="STRING" id="61424.A0A2T9YFD5"/>
<keyword evidence="10" id="KW-1185">Reference proteome</keyword>
<dbReference type="InterPro" id="IPR006818">
    <property type="entry name" value="ASF1-like"/>
</dbReference>
<accession>A0A2T9YFD5</accession>
<reference evidence="9 10" key="1">
    <citation type="journal article" date="2018" name="MBio">
        <title>Comparative Genomics Reveals the Core Gene Toolbox for the Fungus-Insect Symbiosis.</title>
        <authorList>
            <person name="Wang Y."/>
            <person name="Stata M."/>
            <person name="Wang W."/>
            <person name="Stajich J.E."/>
            <person name="White M.M."/>
            <person name="Moncalvo J.M."/>
        </authorList>
    </citation>
    <scope>NUCLEOTIDE SEQUENCE [LARGE SCALE GENOMIC DNA]</scope>
    <source>
        <strain evidence="9 10">AUS-77-4</strain>
    </source>
</reference>
<evidence type="ECO:0000256" key="1">
    <source>
        <dbReference type="ARBA" id="ARBA00004123"/>
    </source>
</evidence>
<dbReference type="GO" id="GO:0000785">
    <property type="term" value="C:chromatin"/>
    <property type="evidence" value="ECO:0007669"/>
    <property type="project" value="TreeGrafter"/>
</dbReference>
<keyword evidence="6" id="KW-0539">Nucleus</keyword>
<dbReference type="EMBL" id="MBFT01000443">
    <property type="protein sequence ID" value="PVU91046.1"/>
    <property type="molecule type" value="Genomic_DNA"/>
</dbReference>
<dbReference type="OrthoDB" id="29755at2759"/>
<dbReference type="Pfam" id="PF04729">
    <property type="entry name" value="ASF1_hist_chap"/>
    <property type="match status" value="1"/>
</dbReference>
<sequence>MSVVNITNINVLQTTCQFQQPYMFEITFECLSELSDDLEFKLIYVGSADDEKLDQELDSILVGPVPVGINRFVFETDPPDISKIPEEELLGVTVVLLTCSYKNKEFVRVGYYVNNEYIEEELKENPPEKPIIEKIHRIILADKPRVTRFPINWENPDEDVAPLQPAASNDSNADPINTGDGNMDGDNPENKDVEMNEEESLDEDEEDEEDEENEEDNDKEVNLEDEESLDEDEDEEDEEEDEEDVIEDEENAEIDNELLENSKTKITSNNGSDQDNNIDTEMMEEANDNDFVDEVEEEGEAEDVGVAEDSAEDEEPTNSNISTPDNTSAKTKKHLDPVVDEKIQIKA</sequence>
<feature type="compositionally biased region" description="Polar residues" evidence="8">
    <location>
        <begin position="166"/>
        <end position="175"/>
    </location>
</feature>
<evidence type="ECO:0000313" key="10">
    <source>
        <dbReference type="Proteomes" id="UP000245699"/>
    </source>
</evidence>
<dbReference type="PANTHER" id="PTHR12040">
    <property type="entry name" value="ANTI-SILENCING PROTEIN 1"/>
    <property type="match status" value="1"/>
</dbReference>
<feature type="region of interest" description="Disordered" evidence="8">
    <location>
        <begin position="151"/>
        <end position="282"/>
    </location>
</feature>
<feature type="region of interest" description="Disordered" evidence="8">
    <location>
        <begin position="294"/>
        <end position="347"/>
    </location>
</feature>
<feature type="compositionally biased region" description="Basic and acidic residues" evidence="8">
    <location>
        <begin position="334"/>
        <end position="347"/>
    </location>
</feature>
<evidence type="ECO:0000256" key="4">
    <source>
        <dbReference type="ARBA" id="ARBA00023163"/>
    </source>
</evidence>
<dbReference type="PANTHER" id="PTHR12040:SF0">
    <property type="entry name" value="HISTONE CHAPERONE ASF1"/>
    <property type="match status" value="1"/>
</dbReference>
<dbReference type="GO" id="GO:0005634">
    <property type="term" value="C:nucleus"/>
    <property type="evidence" value="ECO:0007669"/>
    <property type="project" value="UniProtKB-SubCell"/>
</dbReference>
<protein>
    <recommendedName>
        <fullName evidence="7">Anti-silencing function protein 1</fullName>
    </recommendedName>
</protein>
<evidence type="ECO:0000256" key="3">
    <source>
        <dbReference type="ARBA" id="ARBA00023015"/>
    </source>
</evidence>
<comment type="caution">
    <text evidence="9">The sequence shown here is derived from an EMBL/GenBank/DDBJ whole genome shotgun (WGS) entry which is preliminary data.</text>
</comment>
<comment type="similarity">
    <text evidence="2">Belongs to the ASF1 family.</text>
</comment>